<dbReference type="OrthoDB" id="9808770at2"/>
<dbReference type="AlphaFoldDB" id="A0A2T5FYZ0"/>
<feature type="domain" description="HTH gntR-type" evidence="6">
    <location>
        <begin position="20"/>
        <end position="88"/>
    </location>
</feature>
<evidence type="ECO:0000313" key="8">
    <source>
        <dbReference type="Proteomes" id="UP000244162"/>
    </source>
</evidence>
<dbReference type="SUPFAM" id="SSF46785">
    <property type="entry name" value="Winged helix' DNA-binding domain"/>
    <property type="match status" value="1"/>
</dbReference>
<dbReference type="InterPro" id="IPR015424">
    <property type="entry name" value="PyrdxlP-dep_Trfase"/>
</dbReference>
<comment type="similarity">
    <text evidence="1">In the C-terminal section; belongs to the class-I pyridoxal-phosphate-dependent aminotransferase family.</text>
</comment>
<dbReference type="GO" id="GO:0003677">
    <property type="term" value="F:DNA binding"/>
    <property type="evidence" value="ECO:0007669"/>
    <property type="project" value="UniProtKB-KW"/>
</dbReference>
<evidence type="ECO:0000256" key="4">
    <source>
        <dbReference type="ARBA" id="ARBA00023125"/>
    </source>
</evidence>
<dbReference type="PROSITE" id="PS50949">
    <property type="entry name" value="HTH_GNTR"/>
    <property type="match status" value="1"/>
</dbReference>
<dbReference type="SUPFAM" id="SSF53383">
    <property type="entry name" value="PLP-dependent transferases"/>
    <property type="match status" value="1"/>
</dbReference>
<name>A0A2T5FYZ0_9SPHN</name>
<evidence type="ECO:0000256" key="1">
    <source>
        <dbReference type="ARBA" id="ARBA00005384"/>
    </source>
</evidence>
<dbReference type="InterPro" id="IPR051446">
    <property type="entry name" value="HTH_trans_reg/aminotransferase"/>
</dbReference>
<dbReference type="GO" id="GO:0003700">
    <property type="term" value="F:DNA-binding transcription factor activity"/>
    <property type="evidence" value="ECO:0007669"/>
    <property type="project" value="InterPro"/>
</dbReference>
<keyword evidence="4" id="KW-0238">DNA-binding</keyword>
<keyword evidence="2" id="KW-0663">Pyridoxal phosphate</keyword>
<dbReference type="Gene3D" id="1.10.10.10">
    <property type="entry name" value="Winged helix-like DNA-binding domain superfamily/Winged helix DNA-binding domain"/>
    <property type="match status" value="1"/>
</dbReference>
<dbReference type="PANTHER" id="PTHR46577:SF1">
    <property type="entry name" value="HTH-TYPE TRANSCRIPTIONAL REGULATORY PROTEIN GABR"/>
    <property type="match status" value="1"/>
</dbReference>
<dbReference type="InterPro" id="IPR036390">
    <property type="entry name" value="WH_DNA-bd_sf"/>
</dbReference>
<organism evidence="7 8">
    <name type="scientific">Sphingomonas oleivorans</name>
    <dbReference type="NCBI Taxonomy" id="1735121"/>
    <lineage>
        <taxon>Bacteria</taxon>
        <taxon>Pseudomonadati</taxon>
        <taxon>Pseudomonadota</taxon>
        <taxon>Alphaproteobacteria</taxon>
        <taxon>Sphingomonadales</taxon>
        <taxon>Sphingomonadaceae</taxon>
        <taxon>Sphingomonas</taxon>
    </lineage>
</organism>
<gene>
    <name evidence="7" type="ORF">CLG96_07735</name>
</gene>
<keyword evidence="3" id="KW-0805">Transcription regulation</keyword>
<dbReference type="InterPro" id="IPR036388">
    <property type="entry name" value="WH-like_DNA-bd_sf"/>
</dbReference>
<evidence type="ECO:0000256" key="2">
    <source>
        <dbReference type="ARBA" id="ARBA00022898"/>
    </source>
</evidence>
<keyword evidence="8" id="KW-1185">Reference proteome</keyword>
<dbReference type="InterPro" id="IPR015421">
    <property type="entry name" value="PyrdxlP-dep_Trfase_major"/>
</dbReference>
<reference evidence="7 8" key="1">
    <citation type="submission" date="2017-09" db="EMBL/GenBank/DDBJ databases">
        <title>Sphingomonas panjinensis sp.nov., isolated from oil-contaminated soil.</title>
        <authorList>
            <person name="Wang L."/>
            <person name="Chen L."/>
        </authorList>
    </citation>
    <scope>NUCLEOTIDE SEQUENCE [LARGE SCALE GENOMIC DNA]</scope>
    <source>
        <strain evidence="7 8">FW-11</strain>
    </source>
</reference>
<evidence type="ECO:0000256" key="5">
    <source>
        <dbReference type="ARBA" id="ARBA00023163"/>
    </source>
</evidence>
<dbReference type="PANTHER" id="PTHR46577">
    <property type="entry name" value="HTH-TYPE TRANSCRIPTIONAL REGULATORY PROTEIN GABR"/>
    <property type="match status" value="1"/>
</dbReference>
<dbReference type="InterPro" id="IPR000524">
    <property type="entry name" value="Tscrpt_reg_HTH_GntR"/>
</dbReference>
<dbReference type="CDD" id="cd00609">
    <property type="entry name" value="AAT_like"/>
    <property type="match status" value="1"/>
</dbReference>
<evidence type="ECO:0000259" key="6">
    <source>
        <dbReference type="PROSITE" id="PS50949"/>
    </source>
</evidence>
<dbReference type="Gene3D" id="3.40.640.10">
    <property type="entry name" value="Type I PLP-dependent aspartate aminotransferase-like (Major domain)"/>
    <property type="match status" value="1"/>
</dbReference>
<evidence type="ECO:0000256" key="3">
    <source>
        <dbReference type="ARBA" id="ARBA00023015"/>
    </source>
</evidence>
<proteinExistence type="inferred from homology"/>
<dbReference type="SMART" id="SM00345">
    <property type="entry name" value="HTH_GNTR"/>
    <property type="match status" value="1"/>
</dbReference>
<comment type="caution">
    <text evidence="7">The sequence shown here is derived from an EMBL/GenBank/DDBJ whole genome shotgun (WGS) entry which is preliminary data.</text>
</comment>
<dbReference type="Proteomes" id="UP000244162">
    <property type="component" value="Unassembled WGS sequence"/>
</dbReference>
<dbReference type="EMBL" id="NWBU01000006">
    <property type="protein sequence ID" value="PTQ11809.1"/>
    <property type="molecule type" value="Genomic_DNA"/>
</dbReference>
<keyword evidence="5" id="KW-0804">Transcription</keyword>
<evidence type="ECO:0000313" key="7">
    <source>
        <dbReference type="EMBL" id="PTQ11809.1"/>
    </source>
</evidence>
<sequence>MSRPLPPSLVNLELKPDSRVPIYQQLFGQLRGMILNGELASGTRLPATREIAKLIQCSRSTVLLAFEMLMNEGYVEARQGSGTYVVDTVPEDAIGCRSTSAAPDKMPAGVRLSTTASALLDLDIPKSLLPHSRVIFPDVREFPFGTWSALFRSAWKQPEADLLGPHDPMGYLPLRRVIADYLRDIRGLICDPEQIAITSGTSHGLNLLFQLLLSPGDQVVLEDPSAPWMVAKAIACGAQPLFIPVDGEGICLDANSEAASGARLAVVTPSHQFPLGYVLSQRRRTALLNWAQRNDAWIIEDDFDSEFRFAGRPLPPLYTADQSCRVFYMATFSKILIPNIRLGYIVLPPQFVESYSRLRAIVDRYTSLQLQPVVASFIEDGHYASHLRRMRALYEGRQNTLLALAERYLPELLRFEPQDGGMHSVGWLLDSLPHNISAARLADLANKAGIPLSPLSTYCHRFPRPEAVLFGYARYSQGEISYIMQKLADLTGCKGREAG</sequence>
<accession>A0A2T5FYZ0</accession>
<protein>
    <submittedName>
        <fullName evidence="7">GntR family transcriptional regulator</fullName>
    </submittedName>
</protein>
<dbReference type="CDD" id="cd07377">
    <property type="entry name" value="WHTH_GntR"/>
    <property type="match status" value="1"/>
</dbReference>
<dbReference type="Pfam" id="PF00392">
    <property type="entry name" value="GntR"/>
    <property type="match status" value="1"/>
</dbReference>